<gene>
    <name evidence="3" type="ORF">ISO4_00551</name>
</gene>
<dbReference type="InterPro" id="IPR036069">
    <property type="entry name" value="DUF34/NIF3_sf"/>
</dbReference>
<comment type="caution">
    <text evidence="3">The sequence shown here is derived from an EMBL/GenBank/DDBJ whole genome shotgun (WGS) entry which is preliminary data.</text>
</comment>
<dbReference type="EMBL" id="ARXR01000003">
    <property type="protein sequence ID" value="MBF5051949.1"/>
    <property type="molecule type" value="Genomic_DNA"/>
</dbReference>
<dbReference type="Gene3D" id="3.40.1390.30">
    <property type="entry name" value="NIF3 (NGG1p interacting factor 3)-like"/>
    <property type="match status" value="2"/>
</dbReference>
<evidence type="ECO:0000256" key="1">
    <source>
        <dbReference type="ARBA" id="ARBA00006964"/>
    </source>
</evidence>
<comment type="similarity">
    <text evidence="1">Belongs to the GTP cyclohydrolase I type 2/NIF3 family.</text>
</comment>
<dbReference type="GeneID" id="99767672"/>
<dbReference type="InterPro" id="IPR002678">
    <property type="entry name" value="DUF34/NIF3"/>
</dbReference>
<dbReference type="PANTHER" id="PTHR13799:SF14">
    <property type="entry name" value="GTP CYCLOHYDROLASE 1 TYPE 2 HOMOLOG"/>
    <property type="match status" value="1"/>
</dbReference>
<evidence type="ECO:0008006" key="5">
    <source>
        <dbReference type="Google" id="ProtNLM"/>
    </source>
</evidence>
<evidence type="ECO:0000313" key="3">
    <source>
        <dbReference type="EMBL" id="MBF5051949.1"/>
    </source>
</evidence>
<proteinExistence type="inferred from homology"/>
<evidence type="ECO:0000256" key="2">
    <source>
        <dbReference type="ARBA" id="ARBA00022723"/>
    </source>
</evidence>
<dbReference type="NCBIfam" id="TIGR00486">
    <property type="entry name" value="YbgI_SA1388"/>
    <property type="match status" value="1"/>
</dbReference>
<name>A0ABS0AD16_9GAMM</name>
<accession>A0ABS0AD16</accession>
<keyword evidence="4" id="KW-1185">Reference proteome</keyword>
<dbReference type="PANTHER" id="PTHR13799">
    <property type="entry name" value="NGG1 INTERACTING FACTOR 3"/>
    <property type="match status" value="1"/>
</dbReference>
<dbReference type="Proteomes" id="UP000644441">
    <property type="component" value="Unassembled WGS sequence"/>
</dbReference>
<reference evidence="3 4" key="1">
    <citation type="submission" date="2012-09" db="EMBL/GenBank/DDBJ databases">
        <title>Genome Sequence of alkane-degrading Bacterium Alcanivorax venustensis ISO4.</title>
        <authorList>
            <person name="Lai Q."/>
            <person name="Shao Z."/>
        </authorList>
    </citation>
    <scope>NUCLEOTIDE SEQUENCE [LARGE SCALE GENOMIC DNA]</scope>
    <source>
        <strain evidence="3 4">ISO4</strain>
    </source>
</reference>
<organism evidence="3 4">
    <name type="scientific">Alloalcanivorax venustensis ISO4</name>
    <dbReference type="NCBI Taxonomy" id="1177184"/>
    <lineage>
        <taxon>Bacteria</taxon>
        <taxon>Pseudomonadati</taxon>
        <taxon>Pseudomonadota</taxon>
        <taxon>Gammaproteobacteria</taxon>
        <taxon>Oceanospirillales</taxon>
        <taxon>Alcanivoracaceae</taxon>
        <taxon>Alloalcanivorax</taxon>
    </lineage>
</organism>
<sequence length="252" mass="28153">MLKRDHLLRVLDDELQPHRFRDYSPNGLQVEGREQVRRLVTGVTACQALIDAAIVEEADAIFVHHGYFWKNEDQRVRGMKKQRLQSLLRHDISLFAYHLPLDAHPQLGNNAQLARRLGLRVEGGMEAGNPLSIGNVGRLDDPMSARDFAVHVESVLGREALHIGDGEDEIETLAWCTGAAQGFIEQAQALGVDAYLSGEISEPTTHFARETGIHYFACGHHATERYGVQAVGEWLANEYGLEHTFIDIDNPV</sequence>
<dbReference type="Pfam" id="PF01784">
    <property type="entry name" value="DUF34_NIF3"/>
    <property type="match status" value="1"/>
</dbReference>
<keyword evidence="2" id="KW-0479">Metal-binding</keyword>
<evidence type="ECO:0000313" key="4">
    <source>
        <dbReference type="Proteomes" id="UP000644441"/>
    </source>
</evidence>
<protein>
    <recommendedName>
        <fullName evidence="5">Nif3-like dinuclear metal center hexameric protein</fullName>
    </recommendedName>
</protein>
<dbReference type="SUPFAM" id="SSF102705">
    <property type="entry name" value="NIF3 (NGG1p interacting factor 3)-like"/>
    <property type="match status" value="1"/>
</dbReference>
<dbReference type="RefSeq" id="WP_323745326.1">
    <property type="nucleotide sequence ID" value="NZ_ARXR01000003.1"/>
</dbReference>